<keyword evidence="5" id="KW-0482">Metalloprotease</keyword>
<dbReference type="AlphaFoldDB" id="A0AAJ1V7J9"/>
<dbReference type="PANTHER" id="PTHR30471:SF3">
    <property type="entry name" value="UPF0758 PROTEIN YEES-RELATED"/>
    <property type="match status" value="1"/>
</dbReference>
<evidence type="ECO:0000256" key="5">
    <source>
        <dbReference type="ARBA" id="ARBA00023049"/>
    </source>
</evidence>
<keyword evidence="4" id="KW-0862">Zinc</keyword>
<accession>A0AAJ1V7J9</accession>
<dbReference type="SUPFAM" id="SSF47781">
    <property type="entry name" value="RuvA domain 2-like"/>
    <property type="match status" value="1"/>
</dbReference>
<dbReference type="InterPro" id="IPR010994">
    <property type="entry name" value="RuvA_2-like"/>
</dbReference>
<dbReference type="GO" id="GO:0046872">
    <property type="term" value="F:metal ion binding"/>
    <property type="evidence" value="ECO:0007669"/>
    <property type="project" value="UniProtKB-KW"/>
</dbReference>
<comment type="caution">
    <text evidence="8">The sequence shown here is derived from an EMBL/GenBank/DDBJ whole genome shotgun (WGS) entry which is preliminary data.</text>
</comment>
<reference evidence="8" key="1">
    <citation type="submission" date="2020-06" db="EMBL/GenBank/DDBJ databases">
        <authorList>
            <person name="Dong N."/>
        </authorList>
    </citation>
    <scope>NUCLEOTIDE SEQUENCE</scope>
    <source>
        <strain evidence="8">R655-4</strain>
    </source>
</reference>
<dbReference type="Pfam" id="PF20582">
    <property type="entry name" value="UPF0758_N"/>
    <property type="match status" value="1"/>
</dbReference>
<dbReference type="NCBIfam" id="TIGR00608">
    <property type="entry name" value="radc"/>
    <property type="match status" value="1"/>
</dbReference>
<proteinExistence type="inferred from homology"/>
<keyword evidence="2" id="KW-0479">Metal-binding</keyword>
<keyword evidence="3" id="KW-0378">Hydrolase</keyword>
<sequence length="234" mass="26269">MMTEYPENKNSIKNWNEDDRPREKLALKGRSSLSDAELLAIIMGSGNREESAVELAKRILKNANHNWNELAKCSIEDLCKFKGVGEAKAISMITALEIGRRRNSQEVLERDKISSSKDAAIIFQQQIGDLPNEEFWVMFLNQGNRIIKTEQISRGGITQTAVDVRVIFKRALELMATALILSHNHPSGNLTPSQSDQTITQKIKQGAALLDIQVLDHMIVSQKDFYSFADEGLI</sequence>
<dbReference type="InterPro" id="IPR001405">
    <property type="entry name" value="UPF0758"/>
</dbReference>
<evidence type="ECO:0000313" key="9">
    <source>
        <dbReference type="Proteomes" id="UP001170959"/>
    </source>
</evidence>
<dbReference type="PROSITE" id="PS01302">
    <property type="entry name" value="UPF0758"/>
    <property type="match status" value="1"/>
</dbReference>
<dbReference type="Gene3D" id="3.40.140.10">
    <property type="entry name" value="Cytidine Deaminase, domain 2"/>
    <property type="match status" value="1"/>
</dbReference>
<dbReference type="InterPro" id="IPR020891">
    <property type="entry name" value="UPF0758_CS"/>
</dbReference>
<name>A0AAJ1V7J9_9FLAO</name>
<dbReference type="PANTHER" id="PTHR30471">
    <property type="entry name" value="DNA REPAIR PROTEIN RADC"/>
    <property type="match status" value="1"/>
</dbReference>
<gene>
    <name evidence="8" type="primary">radC</name>
    <name evidence="8" type="ORF">HX001_07820</name>
</gene>
<evidence type="ECO:0000256" key="2">
    <source>
        <dbReference type="ARBA" id="ARBA00022723"/>
    </source>
</evidence>
<dbReference type="GO" id="GO:0008237">
    <property type="term" value="F:metallopeptidase activity"/>
    <property type="evidence" value="ECO:0007669"/>
    <property type="project" value="UniProtKB-KW"/>
</dbReference>
<evidence type="ECO:0000256" key="3">
    <source>
        <dbReference type="ARBA" id="ARBA00022801"/>
    </source>
</evidence>
<dbReference type="CDD" id="cd08071">
    <property type="entry name" value="MPN_DUF2466"/>
    <property type="match status" value="1"/>
</dbReference>
<feature type="domain" description="MPN" evidence="7">
    <location>
        <begin position="112"/>
        <end position="234"/>
    </location>
</feature>
<evidence type="ECO:0000259" key="7">
    <source>
        <dbReference type="PROSITE" id="PS50249"/>
    </source>
</evidence>
<dbReference type="PROSITE" id="PS50249">
    <property type="entry name" value="MPN"/>
    <property type="match status" value="1"/>
</dbReference>
<evidence type="ECO:0000256" key="6">
    <source>
        <dbReference type="RuleBase" id="RU003797"/>
    </source>
</evidence>
<evidence type="ECO:0000313" key="8">
    <source>
        <dbReference type="EMBL" id="MDM1072394.1"/>
    </source>
</evidence>
<dbReference type="Proteomes" id="UP001170959">
    <property type="component" value="Unassembled WGS sequence"/>
</dbReference>
<dbReference type="Pfam" id="PF04002">
    <property type="entry name" value="RadC"/>
    <property type="match status" value="1"/>
</dbReference>
<evidence type="ECO:0000256" key="1">
    <source>
        <dbReference type="ARBA" id="ARBA00022670"/>
    </source>
</evidence>
<organism evidence="8 9">
    <name type="scientific">Empedobacter brevis</name>
    <dbReference type="NCBI Taxonomy" id="247"/>
    <lineage>
        <taxon>Bacteria</taxon>
        <taxon>Pseudomonadati</taxon>
        <taxon>Bacteroidota</taxon>
        <taxon>Flavobacteriia</taxon>
        <taxon>Flavobacteriales</taxon>
        <taxon>Weeksellaceae</taxon>
        <taxon>Empedobacter</taxon>
    </lineage>
</organism>
<dbReference type="EMBL" id="JACAGJ010000003">
    <property type="protein sequence ID" value="MDM1072394.1"/>
    <property type="molecule type" value="Genomic_DNA"/>
</dbReference>
<dbReference type="NCBIfam" id="NF000642">
    <property type="entry name" value="PRK00024.1"/>
    <property type="match status" value="1"/>
</dbReference>
<comment type="similarity">
    <text evidence="6">Belongs to the UPF0758 family.</text>
</comment>
<dbReference type="InterPro" id="IPR046778">
    <property type="entry name" value="UPF0758_N"/>
</dbReference>
<keyword evidence="1" id="KW-0645">Protease</keyword>
<evidence type="ECO:0000256" key="4">
    <source>
        <dbReference type="ARBA" id="ARBA00022833"/>
    </source>
</evidence>
<reference evidence="8" key="2">
    <citation type="journal article" date="2022" name="Sci. Total Environ.">
        <title>Prevalence, transmission, and molecular epidemiology of tet(X)-positive bacteria among humans, animals, and environmental niches in China: An epidemiological, and genomic-based study.</title>
        <authorList>
            <person name="Dong N."/>
            <person name="Zeng Y."/>
            <person name="Cai C."/>
            <person name="Sun C."/>
            <person name="Lu J."/>
            <person name="Liu C."/>
            <person name="Zhou H."/>
            <person name="Sun Q."/>
            <person name="Shu L."/>
            <person name="Wang H."/>
            <person name="Wang Y."/>
            <person name="Wang S."/>
            <person name="Wu C."/>
            <person name="Chan E.W."/>
            <person name="Chen G."/>
            <person name="Shen Z."/>
            <person name="Chen S."/>
            <person name="Zhang R."/>
        </authorList>
    </citation>
    <scope>NUCLEOTIDE SEQUENCE</scope>
    <source>
        <strain evidence="8">R655-4</strain>
    </source>
</reference>
<dbReference type="InterPro" id="IPR025657">
    <property type="entry name" value="RadC_JAB"/>
</dbReference>
<dbReference type="GO" id="GO:0006508">
    <property type="term" value="P:proteolysis"/>
    <property type="evidence" value="ECO:0007669"/>
    <property type="project" value="UniProtKB-KW"/>
</dbReference>
<dbReference type="InterPro" id="IPR037518">
    <property type="entry name" value="MPN"/>
</dbReference>
<protein>
    <submittedName>
        <fullName evidence="8">DNA repair protein RadC</fullName>
    </submittedName>
</protein>